<feature type="chain" id="PRO_5002276393" evidence="1">
    <location>
        <begin position="26"/>
        <end position="80"/>
    </location>
</feature>
<evidence type="ECO:0000313" key="2">
    <source>
        <dbReference type="EnsemblPlants" id="OBART07G05540.1"/>
    </source>
</evidence>
<protein>
    <submittedName>
        <fullName evidence="2">Uncharacterized protein</fullName>
    </submittedName>
</protein>
<proteinExistence type="predicted"/>
<dbReference type="HOGENOM" id="CLU_2593849_0_0_1"/>
<evidence type="ECO:0000256" key="1">
    <source>
        <dbReference type="SAM" id="SignalP"/>
    </source>
</evidence>
<accession>A0A0D3GN42</accession>
<dbReference type="PaxDb" id="65489-OBART07G05540.1"/>
<evidence type="ECO:0000313" key="3">
    <source>
        <dbReference type="Proteomes" id="UP000026960"/>
    </source>
</evidence>
<reference evidence="2" key="1">
    <citation type="journal article" date="2009" name="Rice">
        <title>De Novo Next Generation Sequencing of Plant Genomes.</title>
        <authorList>
            <person name="Rounsley S."/>
            <person name="Marri P.R."/>
            <person name="Yu Y."/>
            <person name="He R."/>
            <person name="Sisneros N."/>
            <person name="Goicoechea J.L."/>
            <person name="Lee S.J."/>
            <person name="Angelova A."/>
            <person name="Kudrna D."/>
            <person name="Luo M."/>
            <person name="Affourtit J."/>
            <person name="Desany B."/>
            <person name="Knight J."/>
            <person name="Niazi F."/>
            <person name="Egholm M."/>
            <person name="Wing R.A."/>
        </authorList>
    </citation>
    <scope>NUCLEOTIDE SEQUENCE [LARGE SCALE GENOMIC DNA]</scope>
    <source>
        <strain evidence="2">cv. IRGC 105608</strain>
    </source>
</reference>
<feature type="signal peptide" evidence="1">
    <location>
        <begin position="1"/>
        <end position="25"/>
    </location>
</feature>
<dbReference type="EnsemblPlants" id="OBART07G05540.1">
    <property type="protein sequence ID" value="OBART07G05540.1"/>
    <property type="gene ID" value="OBART07G05540"/>
</dbReference>
<organism evidence="2">
    <name type="scientific">Oryza barthii</name>
    <dbReference type="NCBI Taxonomy" id="65489"/>
    <lineage>
        <taxon>Eukaryota</taxon>
        <taxon>Viridiplantae</taxon>
        <taxon>Streptophyta</taxon>
        <taxon>Embryophyta</taxon>
        <taxon>Tracheophyta</taxon>
        <taxon>Spermatophyta</taxon>
        <taxon>Magnoliopsida</taxon>
        <taxon>Liliopsida</taxon>
        <taxon>Poales</taxon>
        <taxon>Poaceae</taxon>
        <taxon>BOP clade</taxon>
        <taxon>Oryzoideae</taxon>
        <taxon>Oryzeae</taxon>
        <taxon>Oryzinae</taxon>
        <taxon>Oryza</taxon>
    </lineage>
</organism>
<keyword evidence="3" id="KW-1185">Reference proteome</keyword>
<name>A0A0D3GN42_9ORYZ</name>
<dbReference type="AlphaFoldDB" id="A0A0D3GN42"/>
<dbReference type="Gramene" id="OBART07G05540.1">
    <property type="protein sequence ID" value="OBART07G05540.1"/>
    <property type="gene ID" value="OBART07G05540"/>
</dbReference>
<keyword evidence="1" id="KW-0732">Signal</keyword>
<reference evidence="2" key="2">
    <citation type="submission" date="2015-03" db="UniProtKB">
        <authorList>
            <consortium name="EnsemblPlants"/>
        </authorList>
    </citation>
    <scope>IDENTIFICATION</scope>
</reference>
<dbReference type="Proteomes" id="UP000026960">
    <property type="component" value="Chromosome 7"/>
</dbReference>
<sequence>MRFTAVVAAIVAVILLVFLVSGGMAARPMVNMEKTTAVPVVRKSGVVVESWTMESSSLPSGCTNGNGAGGYCRPPAPAGH</sequence>